<proteinExistence type="predicted"/>
<evidence type="ECO:0008006" key="5">
    <source>
        <dbReference type="Google" id="ProtNLM"/>
    </source>
</evidence>
<sequence>MTATEPRSAVAPSRANRRAGRRREGTGSVLLTTAAGLVLIIGALCVQSLQLGPEARLAPLTYVGAKGEAVDAGRFTARLDSFSTAKSIQSSGKTIGTDGLFFIINVSAKSSFEPYHLGQPVLLTADGKRFSATDRVDSTLTLSNAWVQPDIWVSGRFFFEVPASALPEARVIIALPAKAGLVESFEPEVEVDLGLDEAAARKLAASPQDVYSTDKK</sequence>
<gene>
    <name evidence="3" type="ORF">SAMN05444920_116154</name>
</gene>
<feature type="transmembrane region" description="Helical" evidence="2">
    <location>
        <begin position="27"/>
        <end position="49"/>
    </location>
</feature>
<dbReference type="AlphaFoldDB" id="A0A1H6EUA9"/>
<keyword evidence="2" id="KW-0472">Membrane</keyword>
<evidence type="ECO:0000256" key="1">
    <source>
        <dbReference type="SAM" id="MobiDB-lite"/>
    </source>
</evidence>
<organism evidence="3 4">
    <name type="scientific">Nonomuraea solani</name>
    <dbReference type="NCBI Taxonomy" id="1144553"/>
    <lineage>
        <taxon>Bacteria</taxon>
        <taxon>Bacillati</taxon>
        <taxon>Actinomycetota</taxon>
        <taxon>Actinomycetes</taxon>
        <taxon>Streptosporangiales</taxon>
        <taxon>Streptosporangiaceae</taxon>
        <taxon>Nonomuraea</taxon>
    </lineage>
</organism>
<accession>A0A1H6EUA9</accession>
<keyword evidence="2" id="KW-1133">Transmembrane helix</keyword>
<evidence type="ECO:0000256" key="2">
    <source>
        <dbReference type="SAM" id="Phobius"/>
    </source>
</evidence>
<reference evidence="3 4" key="1">
    <citation type="submission" date="2016-10" db="EMBL/GenBank/DDBJ databases">
        <authorList>
            <person name="de Groot N.N."/>
        </authorList>
    </citation>
    <scope>NUCLEOTIDE SEQUENCE [LARGE SCALE GENOMIC DNA]</scope>
    <source>
        <strain evidence="3 4">CGMCC 4.7037</strain>
    </source>
</reference>
<evidence type="ECO:0000313" key="4">
    <source>
        <dbReference type="Proteomes" id="UP000236732"/>
    </source>
</evidence>
<name>A0A1H6EUA9_9ACTN</name>
<evidence type="ECO:0000313" key="3">
    <source>
        <dbReference type="EMBL" id="SEH00419.1"/>
    </source>
</evidence>
<keyword evidence="2" id="KW-0812">Transmembrane</keyword>
<dbReference type="Proteomes" id="UP000236732">
    <property type="component" value="Unassembled WGS sequence"/>
</dbReference>
<dbReference type="EMBL" id="FNVT01000016">
    <property type="protein sequence ID" value="SEH00419.1"/>
    <property type="molecule type" value="Genomic_DNA"/>
</dbReference>
<feature type="region of interest" description="Disordered" evidence="1">
    <location>
        <begin position="1"/>
        <end position="24"/>
    </location>
</feature>
<keyword evidence="4" id="KW-1185">Reference proteome</keyword>
<protein>
    <recommendedName>
        <fullName evidence="5">DUF4352 domain-containing protein</fullName>
    </recommendedName>
</protein>